<keyword evidence="2" id="KW-0805">Transcription regulation</keyword>
<keyword evidence="6" id="KW-0472">Membrane</keyword>
<evidence type="ECO:0000256" key="3">
    <source>
        <dbReference type="ARBA" id="ARBA00023125"/>
    </source>
</evidence>
<evidence type="ECO:0000313" key="10">
    <source>
        <dbReference type="Proteomes" id="UP000008827"/>
    </source>
</evidence>
<dbReference type="SMR" id="A0A0R0KVD4"/>
<protein>
    <recommendedName>
        <fullName evidence="7">MADS-box domain-containing protein</fullName>
    </recommendedName>
</protein>
<evidence type="ECO:0000256" key="6">
    <source>
        <dbReference type="SAM" id="Phobius"/>
    </source>
</evidence>
<evidence type="ECO:0000313" key="9">
    <source>
        <dbReference type="EnsemblPlants" id="KRH70750"/>
    </source>
</evidence>
<dbReference type="EMBL" id="CM000835">
    <property type="protein sequence ID" value="KRH70750.1"/>
    <property type="molecule type" value="Genomic_DNA"/>
</dbReference>
<dbReference type="GO" id="GO:0000978">
    <property type="term" value="F:RNA polymerase II cis-regulatory region sequence-specific DNA binding"/>
    <property type="evidence" value="ECO:0000318"/>
    <property type="project" value="GO_Central"/>
</dbReference>
<reference evidence="9" key="2">
    <citation type="submission" date="2018-02" db="UniProtKB">
        <authorList>
            <consortium name="EnsemblPlants"/>
        </authorList>
    </citation>
    <scope>IDENTIFICATION</scope>
    <source>
        <strain evidence="9">Williams 82</strain>
    </source>
</reference>
<comment type="subcellular location">
    <subcellularLocation>
        <location evidence="1">Nucleus</location>
    </subcellularLocation>
</comment>
<dbReference type="SMART" id="SM00432">
    <property type="entry name" value="MADS"/>
    <property type="match status" value="1"/>
</dbReference>
<dbReference type="GO" id="GO:0046983">
    <property type="term" value="F:protein dimerization activity"/>
    <property type="evidence" value="ECO:0007669"/>
    <property type="project" value="InterPro"/>
</dbReference>
<dbReference type="SUPFAM" id="SSF55455">
    <property type="entry name" value="SRF-like"/>
    <property type="match status" value="1"/>
</dbReference>
<dbReference type="Proteomes" id="UP000008827">
    <property type="component" value="Chromosome 2"/>
</dbReference>
<keyword evidence="10" id="KW-1185">Reference proteome</keyword>
<dbReference type="GO" id="GO:0000981">
    <property type="term" value="F:DNA-binding transcription factor activity, RNA polymerase II-specific"/>
    <property type="evidence" value="ECO:0000318"/>
    <property type="project" value="GO_Central"/>
</dbReference>
<dbReference type="STRING" id="3847.A0A0R0KVD4"/>
<dbReference type="InterPro" id="IPR036879">
    <property type="entry name" value="TF_MADSbox_sf"/>
</dbReference>
<reference evidence="8" key="3">
    <citation type="submission" date="2018-07" db="EMBL/GenBank/DDBJ databases">
        <title>WGS assembly of Glycine max.</title>
        <authorList>
            <person name="Schmutz J."/>
            <person name="Cannon S."/>
            <person name="Schlueter J."/>
            <person name="Ma J."/>
            <person name="Mitros T."/>
            <person name="Nelson W."/>
            <person name="Hyten D."/>
            <person name="Song Q."/>
            <person name="Thelen J."/>
            <person name="Cheng J."/>
            <person name="Xu D."/>
            <person name="Hellsten U."/>
            <person name="May G."/>
            <person name="Yu Y."/>
            <person name="Sakurai T."/>
            <person name="Umezawa T."/>
            <person name="Bhattacharyya M."/>
            <person name="Sandhu D."/>
            <person name="Valliyodan B."/>
            <person name="Lindquist E."/>
            <person name="Peto M."/>
            <person name="Grant D."/>
            <person name="Shu S."/>
            <person name="Goodstein D."/>
            <person name="Barry K."/>
            <person name="Futrell-Griggs M."/>
            <person name="Abernathy B."/>
            <person name="Du J."/>
            <person name="Tian Z."/>
            <person name="Zhu L."/>
            <person name="Gill N."/>
            <person name="Joshi T."/>
            <person name="Libault M."/>
            <person name="Sethuraman A."/>
            <person name="Zhang X."/>
            <person name="Shinozaki K."/>
            <person name="Nguyen H."/>
            <person name="Wing R."/>
            <person name="Cregan P."/>
            <person name="Specht J."/>
            <person name="Grimwood J."/>
            <person name="Rokhsar D."/>
            <person name="Stacey G."/>
            <person name="Shoemaker R."/>
            <person name="Jackson S."/>
        </authorList>
    </citation>
    <scope>NUCLEOTIDE SEQUENCE</scope>
    <source>
        <tissue evidence="8">Callus</tissue>
    </source>
</reference>
<dbReference type="Pfam" id="PF00319">
    <property type="entry name" value="SRF-TF"/>
    <property type="match status" value="1"/>
</dbReference>
<organism evidence="8">
    <name type="scientific">Glycine max</name>
    <name type="common">Soybean</name>
    <name type="synonym">Glycine hispida</name>
    <dbReference type="NCBI Taxonomy" id="3847"/>
    <lineage>
        <taxon>Eukaryota</taxon>
        <taxon>Viridiplantae</taxon>
        <taxon>Streptophyta</taxon>
        <taxon>Embryophyta</taxon>
        <taxon>Tracheophyta</taxon>
        <taxon>Spermatophyta</taxon>
        <taxon>Magnoliopsida</taxon>
        <taxon>eudicotyledons</taxon>
        <taxon>Gunneridae</taxon>
        <taxon>Pentapetalae</taxon>
        <taxon>rosids</taxon>
        <taxon>fabids</taxon>
        <taxon>Fabales</taxon>
        <taxon>Fabaceae</taxon>
        <taxon>Papilionoideae</taxon>
        <taxon>50 kb inversion clade</taxon>
        <taxon>NPAAA clade</taxon>
        <taxon>indigoferoid/millettioid clade</taxon>
        <taxon>Phaseoleae</taxon>
        <taxon>Glycine</taxon>
        <taxon>Glycine subgen. Soja</taxon>
    </lineage>
</organism>
<feature type="transmembrane region" description="Helical" evidence="6">
    <location>
        <begin position="32"/>
        <end position="50"/>
    </location>
</feature>
<name>A0A0R0KVD4_SOYBN</name>
<dbReference type="AlphaFoldDB" id="A0A0R0KVD4"/>
<dbReference type="GO" id="GO:0006357">
    <property type="term" value="P:regulation of transcription by RNA polymerase II"/>
    <property type="evidence" value="ECO:0000318"/>
    <property type="project" value="GO_Central"/>
</dbReference>
<gene>
    <name evidence="8" type="ORF">GLYMA_02G109000</name>
</gene>
<sequence length="226" mass="25580">MGRVKRKIKRLENTNCRLATYAKRKNGIMKKAIGLSILCDVDIILIMFSPSGKPSLCRRKLSIHIPELIFDLCDQARLLQTHINEIHKRLSYWTDLGKSNSENIQKQQFASLQCNNPCLKIRDTDIEGSTSYSFGSHANYLGSSNKTDISISKQENGVLGDMRSTSPMRLQFSYLPNNFNLLNDMDIIIMTLNQGLISTSGPCVVTMFDEHLYTQPSFPPMHIGFT</sequence>
<keyword evidence="4" id="KW-0804">Transcription</keyword>
<accession>A0A0R0KVD4</accession>
<evidence type="ECO:0000313" key="8">
    <source>
        <dbReference type="EMBL" id="KRH70750.1"/>
    </source>
</evidence>
<dbReference type="EnsemblPlants" id="KRH70750">
    <property type="protein sequence ID" value="KRH70750"/>
    <property type="gene ID" value="GLYMA_02G109000"/>
</dbReference>
<keyword evidence="3" id="KW-0238">DNA-binding</keyword>
<evidence type="ECO:0000256" key="1">
    <source>
        <dbReference type="ARBA" id="ARBA00004123"/>
    </source>
</evidence>
<evidence type="ECO:0000259" key="7">
    <source>
        <dbReference type="PROSITE" id="PS50066"/>
    </source>
</evidence>
<proteinExistence type="predicted"/>
<dbReference type="GO" id="GO:0005634">
    <property type="term" value="C:nucleus"/>
    <property type="evidence" value="ECO:0007669"/>
    <property type="project" value="UniProtKB-SubCell"/>
</dbReference>
<keyword evidence="6" id="KW-0812">Transmembrane</keyword>
<reference evidence="8 9" key="1">
    <citation type="journal article" date="2010" name="Nature">
        <title>Genome sequence of the palaeopolyploid soybean.</title>
        <authorList>
            <person name="Schmutz J."/>
            <person name="Cannon S.B."/>
            <person name="Schlueter J."/>
            <person name="Ma J."/>
            <person name="Mitros T."/>
            <person name="Nelson W."/>
            <person name="Hyten D.L."/>
            <person name="Song Q."/>
            <person name="Thelen J.J."/>
            <person name="Cheng J."/>
            <person name="Xu D."/>
            <person name="Hellsten U."/>
            <person name="May G.D."/>
            <person name="Yu Y."/>
            <person name="Sakurai T."/>
            <person name="Umezawa T."/>
            <person name="Bhattacharyya M.K."/>
            <person name="Sandhu D."/>
            <person name="Valliyodan B."/>
            <person name="Lindquist E."/>
            <person name="Peto M."/>
            <person name="Grant D."/>
            <person name="Shu S."/>
            <person name="Goodstein D."/>
            <person name="Barry K."/>
            <person name="Futrell-Griggs M."/>
            <person name="Abernathy B."/>
            <person name="Du J."/>
            <person name="Tian Z."/>
            <person name="Zhu L."/>
            <person name="Gill N."/>
            <person name="Joshi T."/>
            <person name="Libault M."/>
            <person name="Sethuraman A."/>
            <person name="Zhang X.-C."/>
            <person name="Shinozaki K."/>
            <person name="Nguyen H.T."/>
            <person name="Wing R.A."/>
            <person name="Cregan P."/>
            <person name="Specht J."/>
            <person name="Grimwood J."/>
            <person name="Rokhsar D."/>
            <person name="Stacey G."/>
            <person name="Shoemaker R.C."/>
            <person name="Jackson S.A."/>
        </authorList>
    </citation>
    <scope>NUCLEOTIDE SEQUENCE</scope>
    <source>
        <strain evidence="9">cv. Williams 82</strain>
        <tissue evidence="8">Callus</tissue>
    </source>
</reference>
<dbReference type="InterPro" id="IPR002100">
    <property type="entry name" value="TF_MADSbox"/>
</dbReference>
<dbReference type="InParanoid" id="A0A0R0KVD4"/>
<keyword evidence="5" id="KW-0539">Nucleus</keyword>
<keyword evidence="6" id="KW-1133">Transmembrane helix</keyword>
<dbReference type="InterPro" id="IPR050142">
    <property type="entry name" value="MADS-box/MEF2_TF"/>
</dbReference>
<dbReference type="PROSITE" id="PS50066">
    <property type="entry name" value="MADS_BOX_2"/>
    <property type="match status" value="1"/>
</dbReference>
<dbReference type="PANTHER" id="PTHR48019">
    <property type="entry name" value="SERUM RESPONSE FACTOR HOMOLOG"/>
    <property type="match status" value="1"/>
</dbReference>
<dbReference type="PRINTS" id="PR00404">
    <property type="entry name" value="MADSDOMAIN"/>
</dbReference>
<dbReference type="CDD" id="cd00120">
    <property type="entry name" value="MADS"/>
    <property type="match status" value="1"/>
</dbReference>
<evidence type="ECO:0000256" key="4">
    <source>
        <dbReference type="ARBA" id="ARBA00023163"/>
    </source>
</evidence>
<evidence type="ECO:0000256" key="2">
    <source>
        <dbReference type="ARBA" id="ARBA00023015"/>
    </source>
</evidence>
<dbReference type="Gene3D" id="3.40.1810.10">
    <property type="entry name" value="Transcription factor, MADS-box"/>
    <property type="match status" value="1"/>
</dbReference>
<dbReference type="Gramene" id="KRH70750">
    <property type="protein sequence ID" value="KRH70750"/>
    <property type="gene ID" value="GLYMA_02G109000"/>
</dbReference>
<evidence type="ECO:0000256" key="5">
    <source>
        <dbReference type="ARBA" id="ARBA00023242"/>
    </source>
</evidence>
<feature type="domain" description="MADS-box" evidence="7">
    <location>
        <begin position="1"/>
        <end position="53"/>
    </location>
</feature>